<sequence length="84" mass="9756">MKFRLDQSTPNKKVVWTCTNNANPAWINTTITFETDEKGSFSFIHDNFDEKWKGQPPFDMTADGWKHFIASFKSYCETGTGQPW</sequence>
<evidence type="ECO:0000313" key="2">
    <source>
        <dbReference type="Proteomes" id="UP001647509"/>
    </source>
</evidence>
<dbReference type="Proteomes" id="UP001647509">
    <property type="component" value="Unassembled WGS sequence"/>
</dbReference>
<gene>
    <name evidence="1" type="ORF">KO493_12010</name>
</gene>
<evidence type="ECO:0000313" key="1">
    <source>
        <dbReference type="EMBL" id="MBU2951421.1"/>
    </source>
</evidence>
<dbReference type="EMBL" id="JAHKPD010000018">
    <property type="protein sequence ID" value="MBU2951421.1"/>
    <property type="molecule type" value="Genomic_DNA"/>
</dbReference>
<proteinExistence type="predicted"/>
<accession>A0ACC5UAZ6</accession>
<protein>
    <submittedName>
        <fullName evidence="1">Uncharacterized protein</fullName>
    </submittedName>
</protein>
<keyword evidence="2" id="KW-1185">Reference proteome</keyword>
<name>A0ACC5UAZ6_9FLAO</name>
<comment type="caution">
    <text evidence="1">The sequence shown here is derived from an EMBL/GenBank/DDBJ whole genome shotgun (WGS) entry which is preliminary data.</text>
</comment>
<organism evidence="1 2">
    <name type="scientific">Pseudotamlana agarivorans</name>
    <dbReference type="NCBI Taxonomy" id="481183"/>
    <lineage>
        <taxon>Bacteria</taxon>
        <taxon>Pseudomonadati</taxon>
        <taxon>Bacteroidota</taxon>
        <taxon>Flavobacteriia</taxon>
        <taxon>Flavobacteriales</taxon>
        <taxon>Flavobacteriaceae</taxon>
        <taxon>Pseudotamlana</taxon>
    </lineage>
</organism>
<reference evidence="1" key="1">
    <citation type="submission" date="2021-05" db="EMBL/GenBank/DDBJ databases">
        <title>Draft genomes of bacteria isolated from model marine particles.</title>
        <authorList>
            <person name="Datta M.S."/>
            <person name="Schwartzman J.A."/>
            <person name="Enke T.N."/>
            <person name="Saavedra J."/>
            <person name="Cermak N."/>
            <person name="Cordero O.X."/>
        </authorList>
    </citation>
    <scope>NUCLEOTIDE SEQUENCE</scope>
    <source>
        <strain evidence="1">I2M19</strain>
    </source>
</reference>